<sequence>MSKFYQLSCKRCVRYKSGDTWVADLPHPVWFHGESGLDIYGGVCGAIRSIPQVSTSEEVQST</sequence>
<dbReference type="HOGENOM" id="CLU_2904522_0_0_1"/>
<evidence type="ECO:0000313" key="1">
    <source>
        <dbReference type="EMBL" id="KIJ98019.1"/>
    </source>
</evidence>
<proteinExistence type="predicted"/>
<accession>A0A0C9WMC1</accession>
<dbReference type="AlphaFoldDB" id="A0A0C9WMC1"/>
<name>A0A0C9WMC1_9AGAR</name>
<reference evidence="2" key="2">
    <citation type="submission" date="2015-01" db="EMBL/GenBank/DDBJ databases">
        <title>Evolutionary Origins and Diversification of the Mycorrhizal Mutualists.</title>
        <authorList>
            <consortium name="DOE Joint Genome Institute"/>
            <consortium name="Mycorrhizal Genomics Consortium"/>
            <person name="Kohler A."/>
            <person name="Kuo A."/>
            <person name="Nagy L.G."/>
            <person name="Floudas D."/>
            <person name="Copeland A."/>
            <person name="Barry K.W."/>
            <person name="Cichocki N."/>
            <person name="Veneault-Fourrey C."/>
            <person name="LaButti K."/>
            <person name="Lindquist E.A."/>
            <person name="Lipzen A."/>
            <person name="Lundell T."/>
            <person name="Morin E."/>
            <person name="Murat C."/>
            <person name="Riley R."/>
            <person name="Ohm R."/>
            <person name="Sun H."/>
            <person name="Tunlid A."/>
            <person name="Henrissat B."/>
            <person name="Grigoriev I.V."/>
            <person name="Hibbett D.S."/>
            <person name="Martin F."/>
        </authorList>
    </citation>
    <scope>NUCLEOTIDE SEQUENCE [LARGE SCALE GENOMIC DNA]</scope>
    <source>
        <strain evidence="2">LaAM-08-1</strain>
    </source>
</reference>
<organism evidence="1 2">
    <name type="scientific">Laccaria amethystina LaAM-08-1</name>
    <dbReference type="NCBI Taxonomy" id="1095629"/>
    <lineage>
        <taxon>Eukaryota</taxon>
        <taxon>Fungi</taxon>
        <taxon>Dikarya</taxon>
        <taxon>Basidiomycota</taxon>
        <taxon>Agaricomycotina</taxon>
        <taxon>Agaricomycetes</taxon>
        <taxon>Agaricomycetidae</taxon>
        <taxon>Agaricales</taxon>
        <taxon>Agaricineae</taxon>
        <taxon>Hydnangiaceae</taxon>
        <taxon>Laccaria</taxon>
    </lineage>
</organism>
<dbReference type="EMBL" id="KN838678">
    <property type="protein sequence ID" value="KIJ98019.1"/>
    <property type="molecule type" value="Genomic_DNA"/>
</dbReference>
<reference evidence="1 2" key="1">
    <citation type="submission" date="2014-04" db="EMBL/GenBank/DDBJ databases">
        <authorList>
            <consortium name="DOE Joint Genome Institute"/>
            <person name="Kuo A."/>
            <person name="Kohler A."/>
            <person name="Nagy L.G."/>
            <person name="Floudas D."/>
            <person name="Copeland A."/>
            <person name="Barry K.W."/>
            <person name="Cichocki N."/>
            <person name="Veneault-Fourrey C."/>
            <person name="LaButti K."/>
            <person name="Lindquist E.A."/>
            <person name="Lipzen A."/>
            <person name="Lundell T."/>
            <person name="Morin E."/>
            <person name="Murat C."/>
            <person name="Sun H."/>
            <person name="Tunlid A."/>
            <person name="Henrissat B."/>
            <person name="Grigoriev I.V."/>
            <person name="Hibbett D.S."/>
            <person name="Martin F."/>
            <person name="Nordberg H.P."/>
            <person name="Cantor M.N."/>
            <person name="Hua S.X."/>
        </authorList>
    </citation>
    <scope>NUCLEOTIDE SEQUENCE [LARGE SCALE GENOMIC DNA]</scope>
    <source>
        <strain evidence="1 2">LaAM-08-1</strain>
    </source>
</reference>
<evidence type="ECO:0000313" key="2">
    <source>
        <dbReference type="Proteomes" id="UP000054477"/>
    </source>
</evidence>
<protein>
    <submittedName>
        <fullName evidence="1">Uncharacterized protein</fullName>
    </submittedName>
</protein>
<gene>
    <name evidence="1" type="ORF">K443DRAFT_681064</name>
</gene>
<keyword evidence="2" id="KW-1185">Reference proteome</keyword>
<dbReference type="Proteomes" id="UP000054477">
    <property type="component" value="Unassembled WGS sequence"/>
</dbReference>